<proteinExistence type="predicted"/>
<feature type="domain" description="DUF6314" evidence="1">
    <location>
        <begin position="11"/>
        <end position="153"/>
    </location>
</feature>
<name>A0A0C1QMX1_9RICK</name>
<evidence type="ECO:0000313" key="3">
    <source>
        <dbReference type="Proteomes" id="UP000031258"/>
    </source>
</evidence>
<dbReference type="InterPro" id="IPR045632">
    <property type="entry name" value="DUF6314"/>
</dbReference>
<reference evidence="2 3" key="1">
    <citation type="submission" date="2014-11" db="EMBL/GenBank/DDBJ databases">
        <title>A Rickettsiales Symbiont of Amoebae With Ancient Features.</title>
        <authorList>
            <person name="Schulz F."/>
            <person name="Martijn J."/>
            <person name="Wascher F."/>
            <person name="Kostanjsek R."/>
            <person name="Ettema T.J."/>
            <person name="Horn M."/>
        </authorList>
    </citation>
    <scope>NUCLEOTIDE SEQUENCE [LARGE SCALE GENOMIC DNA]</scope>
    <source>
        <strain evidence="2 3">UWC36</strain>
    </source>
</reference>
<comment type="caution">
    <text evidence="2">The sequence shown here is derived from an EMBL/GenBank/DDBJ whole genome shotgun (WGS) entry which is preliminary data.</text>
</comment>
<dbReference type="EMBL" id="JSWE01000096">
    <property type="protein sequence ID" value="KIE05393.1"/>
    <property type="molecule type" value="Genomic_DNA"/>
</dbReference>
<gene>
    <name evidence="2" type="ORF">NF27_DT01670</name>
</gene>
<organism evidence="2 3">
    <name type="scientific">Candidatus Jidaibacter acanthamoebae</name>
    <dbReference type="NCBI Taxonomy" id="86105"/>
    <lineage>
        <taxon>Bacteria</taxon>
        <taxon>Pseudomonadati</taxon>
        <taxon>Pseudomonadota</taxon>
        <taxon>Alphaproteobacteria</taxon>
        <taxon>Rickettsiales</taxon>
        <taxon>Candidatus Midichloriaceae</taxon>
        <taxon>Candidatus Jidaibacter</taxon>
    </lineage>
</organism>
<dbReference type="Proteomes" id="UP000031258">
    <property type="component" value="Unassembled WGS sequence"/>
</dbReference>
<evidence type="ECO:0000313" key="2">
    <source>
        <dbReference type="EMBL" id="KIE05393.1"/>
    </source>
</evidence>
<accession>A0A0C1QMX1</accession>
<dbReference type="AlphaFoldDB" id="A0A0C1QMX1"/>
<sequence length="155" mass="18207">MVHTTKIFDLLKGNWYFTRVIVGTPWSGRVIGEASFTAGNTGKNLSLLYREDGELITDNLTLQVYKEYIYLYKDSVLEIYFYHNGKQGDLFHIIKFERIRKTIEKWQAMASHICGSDNYDTKYIFHNNKETFEIKHTVKGVKKDYISNTVFKRSV</sequence>
<keyword evidence="3" id="KW-1185">Reference proteome</keyword>
<evidence type="ECO:0000259" key="1">
    <source>
        <dbReference type="Pfam" id="PF19834"/>
    </source>
</evidence>
<protein>
    <recommendedName>
        <fullName evidence="1">DUF6314 domain-containing protein</fullName>
    </recommendedName>
</protein>
<dbReference type="STRING" id="86105.NF27_DT01670"/>
<dbReference type="Pfam" id="PF19834">
    <property type="entry name" value="DUF6314"/>
    <property type="match status" value="1"/>
</dbReference>